<reference evidence="1 2" key="1">
    <citation type="submission" date="2023-07" db="EMBL/GenBank/DDBJ databases">
        <title>Genomic Encyclopedia of Type Strains, Phase IV (KMG-IV): sequencing the most valuable type-strain genomes for metagenomic binning, comparative biology and taxonomic classification.</title>
        <authorList>
            <person name="Goeker M."/>
        </authorList>
    </citation>
    <scope>NUCLEOTIDE SEQUENCE [LARGE SCALE GENOMIC DNA]</scope>
    <source>
        <strain evidence="1 2">DSM 3770</strain>
    </source>
</reference>
<dbReference type="EMBL" id="JAUSVY010000002">
    <property type="protein sequence ID" value="MDQ0504174.1"/>
    <property type="molecule type" value="Genomic_DNA"/>
</dbReference>
<keyword evidence="2" id="KW-1185">Reference proteome</keyword>
<dbReference type="RefSeq" id="WP_272904303.1">
    <property type="nucleotide sequence ID" value="NZ_JABWGX010000028.1"/>
</dbReference>
<dbReference type="Proteomes" id="UP001241747">
    <property type="component" value="Unassembled WGS sequence"/>
</dbReference>
<sequence>MSFIDQPERSARRNFFAKRLVAQYCGIDPIAALRLIGSRRA</sequence>
<proteinExistence type="predicted"/>
<gene>
    <name evidence="1" type="ORF">QOZ94_000948</name>
</gene>
<organism evidence="1 2">
    <name type="scientific">Xanthobacter agilis</name>
    <dbReference type="NCBI Taxonomy" id="47492"/>
    <lineage>
        <taxon>Bacteria</taxon>
        <taxon>Pseudomonadati</taxon>
        <taxon>Pseudomonadota</taxon>
        <taxon>Alphaproteobacteria</taxon>
        <taxon>Hyphomicrobiales</taxon>
        <taxon>Xanthobacteraceae</taxon>
        <taxon>Xanthobacter</taxon>
    </lineage>
</organism>
<name>A0ABU0LAK4_XANAG</name>
<protein>
    <submittedName>
        <fullName evidence="1">Uncharacterized protein</fullName>
    </submittedName>
</protein>
<comment type="caution">
    <text evidence="1">The sequence shown here is derived from an EMBL/GenBank/DDBJ whole genome shotgun (WGS) entry which is preliminary data.</text>
</comment>
<evidence type="ECO:0000313" key="2">
    <source>
        <dbReference type="Proteomes" id="UP001241747"/>
    </source>
</evidence>
<accession>A0ABU0LAK4</accession>
<evidence type="ECO:0000313" key="1">
    <source>
        <dbReference type="EMBL" id="MDQ0504174.1"/>
    </source>
</evidence>